<proteinExistence type="predicted"/>
<dbReference type="Proteomes" id="UP000218811">
    <property type="component" value="Unassembled WGS sequence"/>
</dbReference>
<dbReference type="STRING" id="742152.A0A2H3JJB5"/>
<accession>A0A2H3JJB5</accession>
<evidence type="ECO:0000313" key="2">
    <source>
        <dbReference type="Proteomes" id="UP000218811"/>
    </source>
</evidence>
<keyword evidence="2" id="KW-1185">Reference proteome</keyword>
<organism evidence="1 2">
    <name type="scientific">Wolfiporia cocos (strain MD-104)</name>
    <name type="common">Brown rot fungus</name>
    <dbReference type="NCBI Taxonomy" id="742152"/>
    <lineage>
        <taxon>Eukaryota</taxon>
        <taxon>Fungi</taxon>
        <taxon>Dikarya</taxon>
        <taxon>Basidiomycota</taxon>
        <taxon>Agaricomycotina</taxon>
        <taxon>Agaricomycetes</taxon>
        <taxon>Polyporales</taxon>
        <taxon>Phaeolaceae</taxon>
        <taxon>Wolfiporia</taxon>
    </lineage>
</organism>
<gene>
    <name evidence="1" type="ORF">WOLCODRAFT_25257</name>
</gene>
<sequence length="156" mass="18101">MSFVNSVQAGERVHHFLWEEWGPAHTYMMYAPRKHNEAWPNFVYGTKYVYPRTRGTEMVIEVMDFNPLPMIRHLAGLDNPSVEDFLKCGWVNRPSWTDADDVFVDRLEGTLPFRVQTLMPPPIEGQVEFRHVMISEDSLITLGGQSHSAYLRILSF</sequence>
<reference evidence="1 2" key="1">
    <citation type="journal article" date="2012" name="Science">
        <title>The Paleozoic origin of enzymatic lignin decomposition reconstructed from 31 fungal genomes.</title>
        <authorList>
            <person name="Floudas D."/>
            <person name="Binder M."/>
            <person name="Riley R."/>
            <person name="Barry K."/>
            <person name="Blanchette R.A."/>
            <person name="Henrissat B."/>
            <person name="Martinez A.T."/>
            <person name="Otillar R."/>
            <person name="Spatafora J.W."/>
            <person name="Yadav J.S."/>
            <person name="Aerts A."/>
            <person name="Benoit I."/>
            <person name="Boyd A."/>
            <person name="Carlson A."/>
            <person name="Copeland A."/>
            <person name="Coutinho P.M."/>
            <person name="de Vries R.P."/>
            <person name="Ferreira P."/>
            <person name="Findley K."/>
            <person name="Foster B."/>
            <person name="Gaskell J."/>
            <person name="Glotzer D."/>
            <person name="Gorecki P."/>
            <person name="Heitman J."/>
            <person name="Hesse C."/>
            <person name="Hori C."/>
            <person name="Igarashi K."/>
            <person name="Jurgens J.A."/>
            <person name="Kallen N."/>
            <person name="Kersten P."/>
            <person name="Kohler A."/>
            <person name="Kuees U."/>
            <person name="Kumar T.K.A."/>
            <person name="Kuo A."/>
            <person name="LaButti K."/>
            <person name="Larrondo L.F."/>
            <person name="Lindquist E."/>
            <person name="Ling A."/>
            <person name="Lombard V."/>
            <person name="Lucas S."/>
            <person name="Lundell T."/>
            <person name="Martin R."/>
            <person name="McLaughlin D.J."/>
            <person name="Morgenstern I."/>
            <person name="Morin E."/>
            <person name="Murat C."/>
            <person name="Nagy L.G."/>
            <person name="Nolan M."/>
            <person name="Ohm R.A."/>
            <person name="Patyshakuliyeva A."/>
            <person name="Rokas A."/>
            <person name="Ruiz-Duenas F.J."/>
            <person name="Sabat G."/>
            <person name="Salamov A."/>
            <person name="Samejima M."/>
            <person name="Schmutz J."/>
            <person name="Slot J.C."/>
            <person name="St John F."/>
            <person name="Stenlid J."/>
            <person name="Sun H."/>
            <person name="Sun S."/>
            <person name="Syed K."/>
            <person name="Tsang A."/>
            <person name="Wiebenga A."/>
            <person name="Young D."/>
            <person name="Pisabarro A."/>
            <person name="Eastwood D.C."/>
            <person name="Martin F."/>
            <person name="Cullen D."/>
            <person name="Grigoriev I.V."/>
            <person name="Hibbett D.S."/>
        </authorList>
    </citation>
    <scope>NUCLEOTIDE SEQUENCE [LARGE SCALE GENOMIC DNA]</scope>
    <source>
        <strain evidence="1 2">MD-104</strain>
    </source>
</reference>
<name>A0A2H3JJB5_WOLCO</name>
<dbReference type="EMBL" id="KB468124">
    <property type="protein sequence ID" value="PCH42276.1"/>
    <property type="molecule type" value="Genomic_DNA"/>
</dbReference>
<protein>
    <submittedName>
        <fullName evidence="1">Uncharacterized protein</fullName>
    </submittedName>
</protein>
<evidence type="ECO:0000313" key="1">
    <source>
        <dbReference type="EMBL" id="PCH42276.1"/>
    </source>
</evidence>
<dbReference type="AlphaFoldDB" id="A0A2H3JJB5"/>